<evidence type="ECO:0000256" key="1">
    <source>
        <dbReference type="ARBA" id="ARBA00009981"/>
    </source>
</evidence>
<evidence type="ECO:0000313" key="3">
    <source>
        <dbReference type="Proteomes" id="UP000217507"/>
    </source>
</evidence>
<protein>
    <recommendedName>
        <fullName evidence="4">Antitoxin</fullName>
    </recommendedName>
</protein>
<dbReference type="PANTHER" id="PTHR35377">
    <property type="entry name" value="ANTITOXIN VAPB49-RELATED-RELATED"/>
    <property type="match status" value="1"/>
</dbReference>
<organism evidence="2 3">
    <name type="scientific">Trichormus variabilis NIES-23</name>
    <dbReference type="NCBI Taxonomy" id="1973479"/>
    <lineage>
        <taxon>Bacteria</taxon>
        <taxon>Bacillati</taxon>
        <taxon>Cyanobacteriota</taxon>
        <taxon>Cyanophyceae</taxon>
        <taxon>Nostocales</taxon>
        <taxon>Nostocaceae</taxon>
        <taxon>Trichormus</taxon>
    </lineage>
</organism>
<dbReference type="EMBL" id="AP018216">
    <property type="protein sequence ID" value="BAY69096.1"/>
    <property type="molecule type" value="Genomic_DNA"/>
</dbReference>
<dbReference type="Proteomes" id="UP000217507">
    <property type="component" value="Chromosome"/>
</dbReference>
<dbReference type="InterPro" id="IPR051416">
    <property type="entry name" value="phD-YefM_TA_antitoxins"/>
</dbReference>
<proteinExistence type="inferred from homology"/>
<evidence type="ECO:0000313" key="2">
    <source>
        <dbReference type="EMBL" id="BAY69096.1"/>
    </source>
</evidence>
<accession>A0A1Z4KJD5</accession>
<reference evidence="2 3" key="1">
    <citation type="submission" date="2017-06" db="EMBL/GenBank/DDBJ databases">
        <title>Genome sequencing of cyanobaciteial culture collection at National Institute for Environmental Studies (NIES).</title>
        <authorList>
            <person name="Hirose Y."/>
            <person name="Shimura Y."/>
            <person name="Fujisawa T."/>
            <person name="Nakamura Y."/>
            <person name="Kawachi M."/>
        </authorList>
    </citation>
    <scope>NUCLEOTIDE SEQUENCE [LARGE SCALE GENOMIC DNA]</scope>
    <source>
        <strain evidence="2 3">NIES-23</strain>
    </source>
</reference>
<name>A0A1Z4KJD5_ANAVA</name>
<dbReference type="Gene3D" id="3.40.1620.10">
    <property type="entry name" value="YefM-like domain"/>
    <property type="match status" value="1"/>
</dbReference>
<comment type="similarity">
    <text evidence="1">Belongs to the phD/YefM antitoxin family.</text>
</comment>
<dbReference type="InterPro" id="IPR036165">
    <property type="entry name" value="YefM-like_sf"/>
</dbReference>
<dbReference type="PANTHER" id="PTHR35377:SF7">
    <property type="entry name" value="SSL1004 PROTEIN"/>
    <property type="match status" value="1"/>
</dbReference>
<sequence length="83" mass="9082">MYSLEIPEGQAEFAELLRRVRDGEEVIISQAGTPIARIVPIAEQKLPRIPGLDRGQVTISPDFDAPLPDEVLNAFINPTDAEA</sequence>
<evidence type="ECO:0008006" key="4">
    <source>
        <dbReference type="Google" id="ProtNLM"/>
    </source>
</evidence>
<dbReference type="NCBIfam" id="TIGR01552">
    <property type="entry name" value="phd_fam"/>
    <property type="match status" value="1"/>
</dbReference>
<dbReference type="AlphaFoldDB" id="A0A1Z4KJD5"/>
<dbReference type="SUPFAM" id="SSF143120">
    <property type="entry name" value="YefM-like"/>
    <property type="match status" value="1"/>
</dbReference>
<gene>
    <name evidence="2" type="ORF">NIES23_18870</name>
</gene>